<dbReference type="InterPro" id="IPR029068">
    <property type="entry name" value="Glyas_Bleomycin-R_OHBP_Dase"/>
</dbReference>
<proteinExistence type="predicted"/>
<dbReference type="Proteomes" id="UP000515806">
    <property type="component" value="Chromosome"/>
</dbReference>
<evidence type="ECO:0000313" key="3">
    <source>
        <dbReference type="Proteomes" id="UP000515806"/>
    </source>
</evidence>
<dbReference type="AlphaFoldDB" id="A0A7G9QC39"/>
<sequence>MASINSYLTFNGNCREAMTFYQNCLGGELTLETIGESAFAEKMPGIVRRSVMHAVLAKDEMVIMGTDMVEERGLVKGNSVSMMLNCNSEEEAKAFYHKLSVGGRASHPLQETFWGALFGDLTDRFGNNWLINYDKNR</sequence>
<dbReference type="PANTHER" id="PTHR33990:SF1">
    <property type="entry name" value="PROTEIN YJDN"/>
    <property type="match status" value="1"/>
</dbReference>
<gene>
    <name evidence="2" type="ORF">H9L23_17510</name>
</gene>
<accession>A0A7G9QC39</accession>
<evidence type="ECO:0000259" key="1">
    <source>
        <dbReference type="Pfam" id="PF06983"/>
    </source>
</evidence>
<feature type="domain" description="PhnB-like" evidence="1">
    <location>
        <begin position="4"/>
        <end position="131"/>
    </location>
</feature>
<protein>
    <submittedName>
        <fullName evidence="2">VOC family protein</fullName>
    </submittedName>
</protein>
<dbReference type="CDD" id="cd06588">
    <property type="entry name" value="PhnB_like"/>
    <property type="match status" value="1"/>
</dbReference>
<evidence type="ECO:0000313" key="2">
    <source>
        <dbReference type="EMBL" id="QNN40914.1"/>
    </source>
</evidence>
<organism evidence="2 3">
    <name type="scientific">Pedobacter roseus</name>
    <dbReference type="NCBI Taxonomy" id="336820"/>
    <lineage>
        <taxon>Bacteria</taxon>
        <taxon>Pseudomonadati</taxon>
        <taxon>Bacteroidota</taxon>
        <taxon>Sphingobacteriia</taxon>
        <taxon>Sphingobacteriales</taxon>
        <taxon>Sphingobacteriaceae</taxon>
        <taxon>Pedobacter</taxon>
    </lineage>
</organism>
<keyword evidence="3" id="KW-1185">Reference proteome</keyword>
<dbReference type="KEGG" id="proe:H9L23_17510"/>
<dbReference type="PANTHER" id="PTHR33990">
    <property type="entry name" value="PROTEIN YJDN-RELATED"/>
    <property type="match status" value="1"/>
</dbReference>
<dbReference type="SUPFAM" id="SSF54593">
    <property type="entry name" value="Glyoxalase/Bleomycin resistance protein/Dihydroxybiphenyl dioxygenase"/>
    <property type="match status" value="1"/>
</dbReference>
<reference evidence="2 3" key="1">
    <citation type="submission" date="2020-08" db="EMBL/GenBank/DDBJ databases">
        <title>Genome sequence of Pedobacter roseus KACC 11594T.</title>
        <authorList>
            <person name="Hyun D.-W."/>
            <person name="Bae J.-W."/>
        </authorList>
    </citation>
    <scope>NUCLEOTIDE SEQUENCE [LARGE SCALE GENOMIC DNA]</scope>
    <source>
        <strain evidence="2 3">KACC 11594</strain>
    </source>
</reference>
<dbReference type="Pfam" id="PF06983">
    <property type="entry name" value="3-dmu-9_3-mt"/>
    <property type="match status" value="1"/>
</dbReference>
<name>A0A7G9QC39_9SPHI</name>
<dbReference type="RefSeq" id="WP_187591596.1">
    <property type="nucleotide sequence ID" value="NZ_CP060723.1"/>
</dbReference>
<dbReference type="Gene3D" id="3.10.180.10">
    <property type="entry name" value="2,3-Dihydroxybiphenyl 1,2-Dioxygenase, domain 1"/>
    <property type="match status" value="1"/>
</dbReference>
<dbReference type="EMBL" id="CP060723">
    <property type="protein sequence ID" value="QNN40914.1"/>
    <property type="molecule type" value="Genomic_DNA"/>
</dbReference>
<dbReference type="InterPro" id="IPR028973">
    <property type="entry name" value="PhnB-like"/>
</dbReference>